<dbReference type="EMBL" id="BSOT01000012">
    <property type="protein sequence ID" value="GLR72705.1"/>
    <property type="molecule type" value="Genomic_DNA"/>
</dbReference>
<evidence type="ECO:0000256" key="3">
    <source>
        <dbReference type="ARBA" id="ARBA00022729"/>
    </source>
</evidence>
<dbReference type="SUPFAM" id="SSF54423">
    <property type="entry name" value="DsbC/DsbG N-terminal domain-like"/>
    <property type="match status" value="1"/>
</dbReference>
<dbReference type="PANTHER" id="PTHR35272">
    <property type="entry name" value="THIOL:DISULFIDE INTERCHANGE PROTEIN DSBC-RELATED"/>
    <property type="match status" value="1"/>
</dbReference>
<comment type="similarity">
    <text evidence="2 7">Belongs to the thioredoxin family. DsbC subfamily.</text>
</comment>
<dbReference type="GO" id="GO:0042597">
    <property type="term" value="C:periplasmic space"/>
    <property type="evidence" value="ECO:0007669"/>
    <property type="project" value="UniProtKB-SubCell"/>
</dbReference>
<dbReference type="Pfam" id="PF10411">
    <property type="entry name" value="DsbC_N"/>
    <property type="match status" value="1"/>
</dbReference>
<feature type="chain" id="PRO_5041489818" description="Thiol:disulfide interchange protein" evidence="7">
    <location>
        <begin position="25"/>
        <end position="243"/>
    </location>
</feature>
<keyword evidence="3 7" id="KW-0732">Signal</keyword>
<organism evidence="10 11">
    <name type="scientific">Agaribacter marinus</name>
    <dbReference type="NCBI Taxonomy" id="1431249"/>
    <lineage>
        <taxon>Bacteria</taxon>
        <taxon>Pseudomonadati</taxon>
        <taxon>Pseudomonadota</taxon>
        <taxon>Gammaproteobacteria</taxon>
        <taxon>Alteromonadales</taxon>
        <taxon>Alteromonadaceae</taxon>
        <taxon>Agaribacter</taxon>
    </lineage>
</organism>
<name>A0AA37T2D0_9ALTE</name>
<dbReference type="Gene3D" id="3.10.450.70">
    <property type="entry name" value="Disulphide bond isomerase, DsbC/G, N-terminal"/>
    <property type="match status" value="1"/>
</dbReference>
<dbReference type="PANTHER" id="PTHR35272:SF3">
    <property type="entry name" value="THIOL:DISULFIDE INTERCHANGE PROTEIN DSBC"/>
    <property type="match status" value="1"/>
</dbReference>
<dbReference type="InterPro" id="IPR033954">
    <property type="entry name" value="DiS-bond_Isoase_DsbC/G"/>
</dbReference>
<proteinExistence type="inferred from homology"/>
<evidence type="ECO:0000256" key="7">
    <source>
        <dbReference type="RuleBase" id="RU364038"/>
    </source>
</evidence>
<accession>A0AA37T2D0</accession>
<comment type="function">
    <text evidence="7">Required for disulfide bond formation in some periplasmic proteins. Acts by transferring its disulfide bond to other proteins and is reduced in the process.</text>
</comment>
<dbReference type="InterPro" id="IPR051470">
    <property type="entry name" value="Thiol:disulfide_interchange"/>
</dbReference>
<dbReference type="InterPro" id="IPR012336">
    <property type="entry name" value="Thioredoxin-like_fold"/>
</dbReference>
<comment type="caution">
    <text evidence="10">The sequence shown here is derived from an EMBL/GenBank/DDBJ whole genome shotgun (WGS) entry which is preliminary data.</text>
</comment>
<keyword evidence="4 7" id="KW-0574">Periplasm</keyword>
<evidence type="ECO:0000256" key="5">
    <source>
        <dbReference type="ARBA" id="ARBA00023157"/>
    </source>
</evidence>
<sequence>MVKQIILRALVAIVAIGFASLVSAQVDVKSKEFTNSLGQKLKLRIDAVADSPIPGLVQLYTDRGLFYASDDGKHFLQARVYNVENSIVDVTENALKDMRMSGMGKFEDSAIVFKAKNEKHVINVFTDATCGYCRKLHNEMDQLNDLGITVRYLAFPRAGVGSSVYNDAVSIWCSKDPQDAITRAKAGETVASAKCENQVAEQYNFGKQIGVNGTPNIVFPDGSVVPGYQPAKTLAEALAQMAG</sequence>
<dbReference type="InterPro" id="IPR018950">
    <property type="entry name" value="DiS-bond_isomerase_DsbC/G_N"/>
</dbReference>
<feature type="signal peptide" evidence="7">
    <location>
        <begin position="1"/>
        <end position="24"/>
    </location>
</feature>
<evidence type="ECO:0000256" key="1">
    <source>
        <dbReference type="ARBA" id="ARBA00004418"/>
    </source>
</evidence>
<evidence type="ECO:0000256" key="6">
    <source>
        <dbReference type="ARBA" id="ARBA00023284"/>
    </source>
</evidence>
<dbReference type="Gene3D" id="3.40.30.10">
    <property type="entry name" value="Glutaredoxin"/>
    <property type="match status" value="1"/>
</dbReference>
<keyword evidence="11" id="KW-1185">Reference proteome</keyword>
<evidence type="ECO:0000259" key="9">
    <source>
        <dbReference type="Pfam" id="PF13098"/>
    </source>
</evidence>
<dbReference type="RefSeq" id="WP_284219119.1">
    <property type="nucleotide sequence ID" value="NZ_BSOT01000012.1"/>
</dbReference>
<evidence type="ECO:0000313" key="10">
    <source>
        <dbReference type="EMBL" id="GLR72705.1"/>
    </source>
</evidence>
<protein>
    <recommendedName>
        <fullName evidence="7">Thiol:disulfide interchange protein</fullName>
    </recommendedName>
</protein>
<reference evidence="10" key="1">
    <citation type="journal article" date="2014" name="Int. J. Syst. Evol. Microbiol.">
        <title>Complete genome sequence of Corynebacterium casei LMG S-19264T (=DSM 44701T), isolated from a smear-ripened cheese.</title>
        <authorList>
            <consortium name="US DOE Joint Genome Institute (JGI-PGF)"/>
            <person name="Walter F."/>
            <person name="Albersmeier A."/>
            <person name="Kalinowski J."/>
            <person name="Ruckert C."/>
        </authorList>
    </citation>
    <scope>NUCLEOTIDE SEQUENCE</scope>
    <source>
        <strain evidence="10">NBRC 110023</strain>
    </source>
</reference>
<dbReference type="AlphaFoldDB" id="A0AA37T2D0"/>
<evidence type="ECO:0000259" key="8">
    <source>
        <dbReference type="Pfam" id="PF10411"/>
    </source>
</evidence>
<gene>
    <name evidence="10" type="primary">dsbC</name>
    <name evidence="10" type="ORF">GCM10007852_36130</name>
</gene>
<dbReference type="Pfam" id="PF13098">
    <property type="entry name" value="Thioredoxin_2"/>
    <property type="match status" value="1"/>
</dbReference>
<dbReference type="InterPro" id="IPR036249">
    <property type="entry name" value="Thioredoxin-like_sf"/>
</dbReference>
<dbReference type="SUPFAM" id="SSF52833">
    <property type="entry name" value="Thioredoxin-like"/>
    <property type="match status" value="1"/>
</dbReference>
<dbReference type="Proteomes" id="UP001156601">
    <property type="component" value="Unassembled WGS sequence"/>
</dbReference>
<keyword evidence="6 7" id="KW-0676">Redox-active center</keyword>
<evidence type="ECO:0000256" key="2">
    <source>
        <dbReference type="ARBA" id="ARBA00009813"/>
    </source>
</evidence>
<dbReference type="NCBIfam" id="NF008129">
    <property type="entry name" value="PRK10877.1"/>
    <property type="match status" value="1"/>
</dbReference>
<evidence type="ECO:0000313" key="11">
    <source>
        <dbReference type="Proteomes" id="UP001156601"/>
    </source>
</evidence>
<dbReference type="CDD" id="cd03020">
    <property type="entry name" value="DsbA_DsbC_DsbG"/>
    <property type="match status" value="1"/>
</dbReference>
<keyword evidence="5" id="KW-1015">Disulfide bond</keyword>
<reference evidence="10" key="2">
    <citation type="submission" date="2023-01" db="EMBL/GenBank/DDBJ databases">
        <title>Draft genome sequence of Agaribacter marinus strain NBRC 110023.</title>
        <authorList>
            <person name="Sun Q."/>
            <person name="Mori K."/>
        </authorList>
    </citation>
    <scope>NUCLEOTIDE SEQUENCE</scope>
    <source>
        <strain evidence="10">NBRC 110023</strain>
    </source>
</reference>
<evidence type="ECO:0000256" key="4">
    <source>
        <dbReference type="ARBA" id="ARBA00022764"/>
    </source>
</evidence>
<comment type="subcellular location">
    <subcellularLocation>
        <location evidence="1 7">Periplasm</location>
    </subcellularLocation>
</comment>
<feature type="domain" description="Thioredoxin-like fold" evidence="9">
    <location>
        <begin position="115"/>
        <end position="238"/>
    </location>
</feature>
<dbReference type="InterPro" id="IPR009094">
    <property type="entry name" value="DiS-bond_isomerase_DsbC/G_N_sf"/>
</dbReference>
<feature type="domain" description="Disulphide bond isomerase DsbC/G N-terminal" evidence="8">
    <location>
        <begin position="30"/>
        <end position="92"/>
    </location>
</feature>